<feature type="transmembrane region" description="Helical" evidence="1">
    <location>
        <begin position="190"/>
        <end position="208"/>
    </location>
</feature>
<feature type="transmembrane region" description="Helical" evidence="1">
    <location>
        <begin position="12"/>
        <end position="35"/>
    </location>
</feature>
<dbReference type="InterPro" id="IPR042150">
    <property type="entry name" value="MmRce1-like"/>
</dbReference>
<dbReference type="GO" id="GO:0006508">
    <property type="term" value="P:proteolysis"/>
    <property type="evidence" value="ECO:0007669"/>
    <property type="project" value="UniProtKB-KW"/>
</dbReference>
<dbReference type="GO" id="GO:0080120">
    <property type="term" value="P:CAAX-box protein maturation"/>
    <property type="evidence" value="ECO:0007669"/>
    <property type="project" value="UniProtKB-ARBA"/>
</dbReference>
<feature type="transmembrane region" description="Helical" evidence="1">
    <location>
        <begin position="82"/>
        <end position="104"/>
    </location>
</feature>
<keyword evidence="4" id="KW-1185">Reference proteome</keyword>
<feature type="transmembrane region" description="Helical" evidence="1">
    <location>
        <begin position="215"/>
        <end position="233"/>
    </location>
</feature>
<dbReference type="PANTHER" id="PTHR35797">
    <property type="entry name" value="PROTEASE-RELATED"/>
    <property type="match status" value="1"/>
</dbReference>
<feature type="transmembrane region" description="Helical" evidence="1">
    <location>
        <begin position="41"/>
        <end position="61"/>
    </location>
</feature>
<evidence type="ECO:0000313" key="3">
    <source>
        <dbReference type="EMBL" id="KNF09098.1"/>
    </source>
</evidence>
<gene>
    <name evidence="3" type="ORF">CLPU_4c01440</name>
</gene>
<evidence type="ECO:0000259" key="2">
    <source>
        <dbReference type="Pfam" id="PF02517"/>
    </source>
</evidence>
<evidence type="ECO:0000256" key="1">
    <source>
        <dbReference type="SAM" id="Phobius"/>
    </source>
</evidence>
<organism evidence="3 4">
    <name type="scientific">Gottschalkia purinilytica</name>
    <name type="common">Clostridium purinilyticum</name>
    <dbReference type="NCBI Taxonomy" id="1503"/>
    <lineage>
        <taxon>Bacteria</taxon>
        <taxon>Bacillati</taxon>
        <taxon>Bacillota</taxon>
        <taxon>Tissierellia</taxon>
        <taxon>Tissierellales</taxon>
        <taxon>Gottschalkiaceae</taxon>
        <taxon>Gottschalkia</taxon>
    </lineage>
</organism>
<feature type="transmembrane region" description="Helical" evidence="1">
    <location>
        <begin position="157"/>
        <end position="178"/>
    </location>
</feature>
<dbReference type="GO" id="GO:0004175">
    <property type="term" value="F:endopeptidase activity"/>
    <property type="evidence" value="ECO:0007669"/>
    <property type="project" value="UniProtKB-ARBA"/>
</dbReference>
<evidence type="ECO:0000313" key="4">
    <source>
        <dbReference type="Proteomes" id="UP000037267"/>
    </source>
</evidence>
<name>A0A0L0WCA0_GOTPU</name>
<dbReference type="EMBL" id="LGSS01000004">
    <property type="protein sequence ID" value="KNF09098.1"/>
    <property type="molecule type" value="Genomic_DNA"/>
</dbReference>
<dbReference type="RefSeq" id="WP_050354669.1">
    <property type="nucleotide sequence ID" value="NZ_LGSS01000004.1"/>
</dbReference>
<accession>A0A0L0WCA0</accession>
<keyword evidence="3" id="KW-0378">Hydrolase</keyword>
<comment type="caution">
    <text evidence="3">The sequence shown here is derived from an EMBL/GenBank/DDBJ whole genome shotgun (WGS) entry which is preliminary data.</text>
</comment>
<sequence length="264" mass="30371">MISKTTENYTKRFVIYTYVLFWIMVLSLGRIVQLLGGNSWIMQWVIVICSWTPTIVLLVLFKKIFPESTVKDFYKKAFGRTLSIPLLLVVALIQMLIFITSVYIVSLQKGVPLLMLLDYSFSTIISGFFFTLLQGATGEESGWRGFLQPAIEEKSSIIKSSLIVGLIWTFWHAPLWFLSTGYAGLELIKYIVSFIICIISFAVIIGICYDRCKNLFVPIWMHFMLNFFLVAFIGKIVDLIIWLAVFYFITALGFILWHKNKISS</sequence>
<protein>
    <submittedName>
        <fullName evidence="3">CAAX protease self-immunity</fullName>
    </submittedName>
</protein>
<feature type="transmembrane region" description="Helical" evidence="1">
    <location>
        <begin position="239"/>
        <end position="257"/>
    </location>
</feature>
<dbReference type="PANTHER" id="PTHR35797:SF1">
    <property type="entry name" value="PROTEASE"/>
    <property type="match status" value="1"/>
</dbReference>
<dbReference type="STRING" id="1503.CLPU_4c01440"/>
<feature type="transmembrane region" description="Helical" evidence="1">
    <location>
        <begin position="116"/>
        <end position="136"/>
    </location>
</feature>
<dbReference type="OrthoDB" id="9777755at2"/>
<keyword evidence="3" id="KW-0645">Protease</keyword>
<reference evidence="4" key="1">
    <citation type="submission" date="2015-07" db="EMBL/GenBank/DDBJ databases">
        <title>Draft genome sequence of the purine-degrading Gottschalkia purinilyticum DSM 1384 (formerly Clostridium purinilyticum).</title>
        <authorList>
            <person name="Poehlein A."/>
            <person name="Schiel-Bengelsdorf B."/>
            <person name="Bengelsdorf F.R."/>
            <person name="Daniel R."/>
            <person name="Duerre P."/>
        </authorList>
    </citation>
    <scope>NUCLEOTIDE SEQUENCE [LARGE SCALE GENOMIC DNA]</scope>
    <source>
        <strain evidence="4">DSM 1384</strain>
    </source>
</reference>
<dbReference type="AlphaFoldDB" id="A0A0L0WCA0"/>
<keyword evidence="1" id="KW-0472">Membrane</keyword>
<keyword evidence="1" id="KW-1133">Transmembrane helix</keyword>
<keyword evidence="1" id="KW-0812">Transmembrane</keyword>
<proteinExistence type="predicted"/>
<dbReference type="Proteomes" id="UP000037267">
    <property type="component" value="Unassembled WGS sequence"/>
</dbReference>
<dbReference type="InterPro" id="IPR003675">
    <property type="entry name" value="Rce1/LyrA-like_dom"/>
</dbReference>
<feature type="domain" description="CAAX prenyl protease 2/Lysostaphin resistance protein A-like" evidence="2">
    <location>
        <begin position="125"/>
        <end position="228"/>
    </location>
</feature>
<dbReference type="Pfam" id="PF02517">
    <property type="entry name" value="Rce1-like"/>
    <property type="match status" value="1"/>
</dbReference>